<protein>
    <submittedName>
        <fullName evidence="2">Uncharacterized protein</fullName>
    </submittedName>
</protein>
<accession>A0ABQ0E9R1</accession>
<sequence length="58" mass="6637">MNLTYSQAKQEAAARHGADTSRYRDFMIGWQRDAMRGSAAHNKPRHGASRRHKRRNGA</sequence>
<name>A0ABQ0E9R1_9BACT</name>
<evidence type="ECO:0000313" key="3">
    <source>
        <dbReference type="Proteomes" id="UP001628192"/>
    </source>
</evidence>
<gene>
    <name evidence="2" type="ORF">Defa_20010</name>
</gene>
<dbReference type="EMBL" id="BAAFSG010000001">
    <property type="protein sequence ID" value="GAB1254514.1"/>
    <property type="molecule type" value="Genomic_DNA"/>
</dbReference>
<dbReference type="Proteomes" id="UP001628192">
    <property type="component" value="Unassembled WGS sequence"/>
</dbReference>
<evidence type="ECO:0000313" key="2">
    <source>
        <dbReference type="EMBL" id="GAB1254514.1"/>
    </source>
</evidence>
<proteinExistence type="predicted"/>
<feature type="compositionally biased region" description="Basic residues" evidence="1">
    <location>
        <begin position="42"/>
        <end position="58"/>
    </location>
</feature>
<dbReference type="RefSeq" id="WP_407844775.1">
    <property type="nucleotide sequence ID" value="NZ_BAAFSG010000001.1"/>
</dbReference>
<feature type="region of interest" description="Disordered" evidence="1">
    <location>
        <begin position="1"/>
        <end position="22"/>
    </location>
</feature>
<keyword evidence="3" id="KW-1185">Reference proteome</keyword>
<organism evidence="2 3">
    <name type="scientific">Desulfovibrio falkowii</name>
    <dbReference type="NCBI Taxonomy" id="3136602"/>
    <lineage>
        <taxon>Bacteria</taxon>
        <taxon>Pseudomonadati</taxon>
        <taxon>Thermodesulfobacteriota</taxon>
        <taxon>Desulfovibrionia</taxon>
        <taxon>Desulfovibrionales</taxon>
        <taxon>Desulfovibrionaceae</taxon>
        <taxon>Desulfovibrio</taxon>
    </lineage>
</organism>
<feature type="region of interest" description="Disordered" evidence="1">
    <location>
        <begin position="34"/>
        <end position="58"/>
    </location>
</feature>
<evidence type="ECO:0000256" key="1">
    <source>
        <dbReference type="SAM" id="MobiDB-lite"/>
    </source>
</evidence>
<reference evidence="2 3" key="1">
    <citation type="journal article" date="2025" name="Int. J. Syst. Evol. Microbiol.">
        <title>Desulfovibrio falkowii sp. nov., Porphyromonas miyakawae sp. nov., Mediterraneibacter flintii sp. nov. and Owariibacterium komagatae gen. nov., sp. nov., isolated from human faeces.</title>
        <authorList>
            <person name="Hamaguchi T."/>
            <person name="Ohara M."/>
            <person name="Hisatomi A."/>
            <person name="Sekiguchi K."/>
            <person name="Takeda J.I."/>
            <person name="Ueyama J."/>
            <person name="Ito M."/>
            <person name="Nishiwaki H."/>
            <person name="Ogi T."/>
            <person name="Hirayama M."/>
            <person name="Ohkuma M."/>
            <person name="Sakamoto M."/>
            <person name="Ohno K."/>
        </authorList>
    </citation>
    <scope>NUCLEOTIDE SEQUENCE [LARGE SCALE GENOMIC DNA]</scope>
    <source>
        <strain evidence="2 3">13CB8C</strain>
    </source>
</reference>
<feature type="compositionally biased region" description="Basic and acidic residues" evidence="1">
    <location>
        <begin position="12"/>
        <end position="22"/>
    </location>
</feature>
<comment type="caution">
    <text evidence="2">The sequence shown here is derived from an EMBL/GenBank/DDBJ whole genome shotgun (WGS) entry which is preliminary data.</text>
</comment>